<keyword evidence="3" id="KW-1185">Reference proteome</keyword>
<name>A0A9P0FMY9_BRAAE</name>
<protein>
    <recommendedName>
        <fullName evidence="4">Beta-1,4-mannosyl-glycoprotein 4-beta-N-acetylglucosaminyltransferase</fullName>
    </recommendedName>
</protein>
<accession>A0A9P0FMY9</accession>
<reference evidence="2" key="1">
    <citation type="submission" date="2021-12" db="EMBL/GenBank/DDBJ databases">
        <authorList>
            <person name="King R."/>
        </authorList>
    </citation>
    <scope>NUCLEOTIDE SEQUENCE</scope>
</reference>
<keyword evidence="1" id="KW-0812">Transmembrane</keyword>
<dbReference type="InterPro" id="IPR006813">
    <property type="entry name" value="Glyco_trans_17"/>
</dbReference>
<dbReference type="Proteomes" id="UP001154078">
    <property type="component" value="Chromosome 7"/>
</dbReference>
<dbReference type="AlphaFoldDB" id="A0A9P0FMY9"/>
<dbReference type="OrthoDB" id="6474464at2759"/>
<evidence type="ECO:0008006" key="4">
    <source>
        <dbReference type="Google" id="ProtNLM"/>
    </source>
</evidence>
<evidence type="ECO:0000256" key="1">
    <source>
        <dbReference type="SAM" id="Phobius"/>
    </source>
</evidence>
<keyword evidence="1" id="KW-1133">Transmembrane helix</keyword>
<dbReference type="PANTHER" id="PTHR12224:SF0">
    <property type="entry name" value="BETA-1,4-MANNOSYL-GLYCOPROTEIN 4-BETA-N-ACETYLGLUCOSAMINYLTRANSFERASE"/>
    <property type="match status" value="1"/>
</dbReference>
<gene>
    <name evidence="2" type="ORF">MELIAE_LOCUS10390</name>
</gene>
<dbReference type="GO" id="GO:0016020">
    <property type="term" value="C:membrane"/>
    <property type="evidence" value="ECO:0007669"/>
    <property type="project" value="InterPro"/>
</dbReference>
<dbReference type="GO" id="GO:0006044">
    <property type="term" value="P:N-acetylglucosamine metabolic process"/>
    <property type="evidence" value="ECO:0007669"/>
    <property type="project" value="TreeGrafter"/>
</dbReference>
<dbReference type="PANTHER" id="PTHR12224">
    <property type="entry name" value="BETA-1,4-MANNOSYL-GLYCOPROTEIN BETA-1,4-N-ACETYLGLUCOSAMINYL-TRANSFERASE"/>
    <property type="match status" value="1"/>
</dbReference>
<dbReference type="EMBL" id="OV121138">
    <property type="protein sequence ID" value="CAH0560669.1"/>
    <property type="molecule type" value="Genomic_DNA"/>
</dbReference>
<dbReference type="SUPFAM" id="SSF57196">
    <property type="entry name" value="EGF/Laminin"/>
    <property type="match status" value="1"/>
</dbReference>
<evidence type="ECO:0000313" key="2">
    <source>
        <dbReference type="EMBL" id="CAH0560669.1"/>
    </source>
</evidence>
<dbReference type="GO" id="GO:0003830">
    <property type="term" value="F:beta-1,4-mannosylglycoprotein 4-beta-N-acetylglucosaminyltransferase activity"/>
    <property type="evidence" value="ECO:0007669"/>
    <property type="project" value="InterPro"/>
</dbReference>
<feature type="transmembrane region" description="Helical" evidence="1">
    <location>
        <begin position="12"/>
        <end position="31"/>
    </location>
</feature>
<keyword evidence="1" id="KW-0472">Membrane</keyword>
<evidence type="ECO:0000313" key="3">
    <source>
        <dbReference type="Proteomes" id="UP001154078"/>
    </source>
</evidence>
<organism evidence="2 3">
    <name type="scientific">Brassicogethes aeneus</name>
    <name type="common">Rape pollen beetle</name>
    <name type="synonym">Meligethes aeneus</name>
    <dbReference type="NCBI Taxonomy" id="1431903"/>
    <lineage>
        <taxon>Eukaryota</taxon>
        <taxon>Metazoa</taxon>
        <taxon>Ecdysozoa</taxon>
        <taxon>Arthropoda</taxon>
        <taxon>Hexapoda</taxon>
        <taxon>Insecta</taxon>
        <taxon>Pterygota</taxon>
        <taxon>Neoptera</taxon>
        <taxon>Endopterygota</taxon>
        <taxon>Coleoptera</taxon>
        <taxon>Polyphaga</taxon>
        <taxon>Cucujiformia</taxon>
        <taxon>Nitidulidae</taxon>
        <taxon>Meligethinae</taxon>
        <taxon>Brassicogethes</taxon>
    </lineage>
</organism>
<proteinExistence type="predicted"/>
<sequence length="409" mass="47912">MYPRPNCRKLFLGLLIVAQIILVGTFLYIQIKEAEERSESVTFLKNVDIVEQHSVTYHTVNSKINLRSIGGRYSFIDFNSSVCFKNGTDLLSMNRTKNLQWQCNCLPGWHGIDCGQPEVFWRAMLANRKPVQIKGPRVFERRIIYVFKVDTFSESVADIRVNELSDIVDLFILYENEGDNFLMNKLNNNFLKEFHSKILYVNSNLSKVWKKVKSILKNLRSEDLLVTSNNSEIINKNALSFAKFYDNWPQPLRFRLRWSVFGFFWIHPGKTIITAGACTVSYLKQNLQDRLDFLIDNRTLSNSVYKGIILGDLNHFGGWYCEFCTEATKIVENIKKNNELIDWNKVKNIDNNFVEDLIENGIYVDSKTELIRGHRYSDNYFAPKFVTDYGWKYDYLVINFYSKLDYYEG</sequence>